<name>A0A9D3QIU4_MEGAT</name>
<protein>
    <submittedName>
        <fullName evidence="1">Uncharacterized protein</fullName>
    </submittedName>
</protein>
<evidence type="ECO:0000313" key="2">
    <source>
        <dbReference type="Proteomes" id="UP001046870"/>
    </source>
</evidence>
<gene>
    <name evidence="1" type="ORF">MATL_G00016640</name>
</gene>
<accession>A0A9D3QIU4</accession>
<dbReference type="EMBL" id="JAFDVH010000001">
    <property type="protein sequence ID" value="KAG7492561.1"/>
    <property type="molecule type" value="Genomic_DNA"/>
</dbReference>
<dbReference type="Proteomes" id="UP001046870">
    <property type="component" value="Chromosome 1"/>
</dbReference>
<comment type="caution">
    <text evidence="1">The sequence shown here is derived from an EMBL/GenBank/DDBJ whole genome shotgun (WGS) entry which is preliminary data.</text>
</comment>
<reference evidence="1" key="1">
    <citation type="submission" date="2021-01" db="EMBL/GenBank/DDBJ databases">
        <authorList>
            <person name="Zahm M."/>
            <person name="Roques C."/>
            <person name="Cabau C."/>
            <person name="Klopp C."/>
            <person name="Donnadieu C."/>
            <person name="Jouanno E."/>
            <person name="Lampietro C."/>
            <person name="Louis A."/>
            <person name="Herpin A."/>
            <person name="Echchiki A."/>
            <person name="Berthelot C."/>
            <person name="Parey E."/>
            <person name="Roest-Crollius H."/>
            <person name="Braasch I."/>
            <person name="Postlethwait J."/>
            <person name="Bobe J."/>
            <person name="Montfort J."/>
            <person name="Bouchez O."/>
            <person name="Begum T."/>
            <person name="Mejri S."/>
            <person name="Adams A."/>
            <person name="Chen W.-J."/>
            <person name="Guiguen Y."/>
        </authorList>
    </citation>
    <scope>NUCLEOTIDE SEQUENCE</scope>
    <source>
        <strain evidence="1">YG-15Mar2019-1</strain>
        <tissue evidence="1">Brain</tissue>
    </source>
</reference>
<dbReference type="OrthoDB" id="5955292at2759"/>
<proteinExistence type="predicted"/>
<sequence>MMDYMISVQNKRRLEDLENLAHFHQNKRLCNGLASCSQVECGAVGESPMDTWEIQQQGLQKSNAVASHHETNLVYTPQGVTSQFCPRCMAGESGHIKHIMGC</sequence>
<organism evidence="1 2">
    <name type="scientific">Megalops atlanticus</name>
    <name type="common">Tarpon</name>
    <name type="synonym">Clupea gigantea</name>
    <dbReference type="NCBI Taxonomy" id="7932"/>
    <lineage>
        <taxon>Eukaryota</taxon>
        <taxon>Metazoa</taxon>
        <taxon>Chordata</taxon>
        <taxon>Craniata</taxon>
        <taxon>Vertebrata</taxon>
        <taxon>Euteleostomi</taxon>
        <taxon>Actinopterygii</taxon>
        <taxon>Neopterygii</taxon>
        <taxon>Teleostei</taxon>
        <taxon>Elopiformes</taxon>
        <taxon>Megalopidae</taxon>
        <taxon>Megalops</taxon>
    </lineage>
</organism>
<keyword evidence="2" id="KW-1185">Reference proteome</keyword>
<evidence type="ECO:0000313" key="1">
    <source>
        <dbReference type="EMBL" id="KAG7492561.1"/>
    </source>
</evidence>
<dbReference type="AlphaFoldDB" id="A0A9D3QIU4"/>